<feature type="domain" description="MotA/TolQ/ExbB proton channel" evidence="13">
    <location>
        <begin position="102"/>
        <end position="218"/>
    </location>
</feature>
<evidence type="ECO:0000256" key="6">
    <source>
        <dbReference type="ARBA" id="ARBA00022692"/>
    </source>
</evidence>
<dbReference type="RefSeq" id="WP_007504549.1">
    <property type="nucleotide sequence ID" value="NZ_AFCE01000132.1"/>
</dbReference>
<protein>
    <submittedName>
        <fullName evidence="15">MotA/TolQ/ExbB proton channel</fullName>
    </submittedName>
</protein>
<evidence type="ECO:0000259" key="14">
    <source>
        <dbReference type="Pfam" id="PF20560"/>
    </source>
</evidence>
<dbReference type="NCBIfam" id="NF005997">
    <property type="entry name" value="PRK08124.1"/>
    <property type="match status" value="1"/>
</dbReference>
<evidence type="ECO:0000256" key="8">
    <source>
        <dbReference type="ARBA" id="ARBA00022781"/>
    </source>
</evidence>
<dbReference type="EMBL" id="AFCE01000132">
    <property type="protein sequence ID" value="EGL82940.1"/>
    <property type="molecule type" value="Genomic_DNA"/>
</dbReference>
<organism evidence="15 16">
    <name type="scientific">Caldalkalibacillus thermarum (strain TA2.A1)</name>
    <dbReference type="NCBI Taxonomy" id="986075"/>
    <lineage>
        <taxon>Bacteria</taxon>
        <taxon>Bacillati</taxon>
        <taxon>Bacillota</taxon>
        <taxon>Bacilli</taxon>
        <taxon>Bacillales</taxon>
        <taxon>Bacillaceae</taxon>
        <taxon>Caldalkalibacillus</taxon>
    </lineage>
</organism>
<keyword evidence="3" id="KW-0813">Transport</keyword>
<gene>
    <name evidence="15" type="ORF">CathTA2_1554</name>
</gene>
<dbReference type="InterPro" id="IPR002898">
    <property type="entry name" value="MotA_ExbB_proton_chnl"/>
</dbReference>
<evidence type="ECO:0000256" key="11">
    <source>
        <dbReference type="ARBA" id="ARBA00023136"/>
    </source>
</evidence>
<dbReference type="Pfam" id="PF01618">
    <property type="entry name" value="MotA_ExbB"/>
    <property type="match status" value="1"/>
</dbReference>
<keyword evidence="8" id="KW-0375">Hydrogen ion transport</keyword>
<feature type="transmembrane region" description="Helical" evidence="12">
    <location>
        <begin position="7"/>
        <end position="24"/>
    </location>
</feature>
<keyword evidence="10" id="KW-0406">Ion transport</keyword>
<evidence type="ECO:0000256" key="7">
    <source>
        <dbReference type="ARBA" id="ARBA00022779"/>
    </source>
</evidence>
<dbReference type="InterPro" id="IPR000540">
    <property type="entry name" value="Flag_MotA_CS"/>
</dbReference>
<dbReference type="PANTHER" id="PTHR30433:SF3">
    <property type="entry name" value="MOTILITY PROTEIN A"/>
    <property type="match status" value="1"/>
</dbReference>
<dbReference type="PANTHER" id="PTHR30433">
    <property type="entry name" value="CHEMOTAXIS PROTEIN MOTA"/>
    <property type="match status" value="1"/>
</dbReference>
<dbReference type="GO" id="GO:1902600">
    <property type="term" value="P:proton transmembrane transport"/>
    <property type="evidence" value="ECO:0007669"/>
    <property type="project" value="UniProtKB-KW"/>
</dbReference>
<evidence type="ECO:0000256" key="2">
    <source>
        <dbReference type="ARBA" id="ARBA00008038"/>
    </source>
</evidence>
<dbReference type="InterPro" id="IPR047055">
    <property type="entry name" value="MotA-like"/>
</dbReference>
<dbReference type="eggNOG" id="COG1291">
    <property type="taxonomic scope" value="Bacteria"/>
</dbReference>
<evidence type="ECO:0000259" key="13">
    <source>
        <dbReference type="Pfam" id="PF01618"/>
    </source>
</evidence>
<keyword evidence="7" id="KW-0283">Flagellar rotation</keyword>
<evidence type="ECO:0000256" key="9">
    <source>
        <dbReference type="ARBA" id="ARBA00022989"/>
    </source>
</evidence>
<dbReference type="AlphaFoldDB" id="F5L6V4"/>
<comment type="subcellular location">
    <subcellularLocation>
        <location evidence="1">Cell membrane</location>
        <topology evidence="1">Multi-pass membrane protein</topology>
    </subcellularLocation>
</comment>
<dbReference type="GO" id="GO:0071978">
    <property type="term" value="P:bacterial-type flagellum-dependent swarming motility"/>
    <property type="evidence" value="ECO:0007669"/>
    <property type="project" value="InterPro"/>
</dbReference>
<keyword evidence="6 12" id="KW-0812">Transmembrane</keyword>
<dbReference type="InterPro" id="IPR046786">
    <property type="entry name" value="MotA_N"/>
</dbReference>
<sequence>MDKTSFLGIIIGIAAVLLGMMAKGTNLGVLINPAAIIIIFVGTVASITIAFPSSELKRIPALFRIIFSQQKLPTVQELIPQFKDWANIARREGLLALEDHVETVEDPFLKYGMKMVIDGQSPEFIRQMMEEDLEAMAERHAAGAQIFSQAGTYAPTLGVLGAVMGLIAALGDLNDIERLGPAIAAAFVATLLGIFTGYVLWYPMANKLKRKSQQELQIKQVMIEGILAIQEGVSPRAIEDKLLAYVPTKQRLVNDTAVQEGEGLDA</sequence>
<keyword evidence="9 12" id="KW-1133">Transmembrane helix</keyword>
<comment type="similarity">
    <text evidence="2">Belongs to the MotA family.</text>
</comment>
<feature type="transmembrane region" description="Helical" evidence="12">
    <location>
        <begin position="30"/>
        <end position="51"/>
    </location>
</feature>
<keyword evidence="11 12" id="KW-0472">Membrane</keyword>
<feature type="transmembrane region" description="Helical" evidence="12">
    <location>
        <begin position="150"/>
        <end position="170"/>
    </location>
</feature>
<keyword evidence="5" id="KW-0145">Chemotaxis</keyword>
<feature type="domain" description="Motility protein A N-terminal" evidence="14">
    <location>
        <begin position="7"/>
        <end position="72"/>
    </location>
</feature>
<dbReference type="Proteomes" id="UP000010716">
    <property type="component" value="Unassembled WGS sequence"/>
</dbReference>
<reference evidence="15 16" key="1">
    <citation type="journal article" date="2011" name="J. Bacteriol.">
        <title>Draft genome sequence of the thermoalkaliphilic Caldalkalibacillus thermarum strain TA2.A1.</title>
        <authorList>
            <person name="Kalamorz F."/>
            <person name="Keis S."/>
            <person name="McMillan D.G."/>
            <person name="Olsson K."/>
            <person name="Stanton J.A."/>
            <person name="Stockwell P."/>
            <person name="Black M.A."/>
            <person name="Klingeman D.M."/>
            <person name="Land M.L."/>
            <person name="Han C.S."/>
            <person name="Martin S.L."/>
            <person name="Becher S.A."/>
            <person name="Peddie C.J."/>
            <person name="Morgan H.W."/>
            <person name="Matthies D."/>
            <person name="Preiss L."/>
            <person name="Meier T."/>
            <person name="Brown S.D."/>
            <person name="Cook G.M."/>
        </authorList>
    </citation>
    <scope>NUCLEOTIDE SEQUENCE [LARGE SCALE GENOMIC DNA]</scope>
    <source>
        <strain evidence="15 16">TA2.A1</strain>
    </source>
</reference>
<evidence type="ECO:0000256" key="12">
    <source>
        <dbReference type="SAM" id="Phobius"/>
    </source>
</evidence>
<evidence type="ECO:0000256" key="5">
    <source>
        <dbReference type="ARBA" id="ARBA00022500"/>
    </source>
</evidence>
<keyword evidence="4" id="KW-1003">Cell membrane</keyword>
<evidence type="ECO:0000256" key="4">
    <source>
        <dbReference type="ARBA" id="ARBA00022475"/>
    </source>
</evidence>
<evidence type="ECO:0000313" key="15">
    <source>
        <dbReference type="EMBL" id="EGL82940.1"/>
    </source>
</evidence>
<proteinExistence type="inferred from homology"/>
<dbReference type="GO" id="GO:0005886">
    <property type="term" value="C:plasma membrane"/>
    <property type="evidence" value="ECO:0007669"/>
    <property type="project" value="UniProtKB-SubCell"/>
</dbReference>
<accession>F5L6V4</accession>
<feature type="transmembrane region" description="Helical" evidence="12">
    <location>
        <begin position="182"/>
        <end position="201"/>
    </location>
</feature>
<comment type="caution">
    <text evidence="15">The sequence shown here is derived from an EMBL/GenBank/DDBJ whole genome shotgun (WGS) entry which is preliminary data.</text>
</comment>
<dbReference type="Pfam" id="PF20560">
    <property type="entry name" value="MotA_N"/>
    <property type="match status" value="1"/>
</dbReference>
<dbReference type="OrthoDB" id="9806929at2"/>
<evidence type="ECO:0000256" key="3">
    <source>
        <dbReference type="ARBA" id="ARBA00022448"/>
    </source>
</evidence>
<evidence type="ECO:0000256" key="1">
    <source>
        <dbReference type="ARBA" id="ARBA00004651"/>
    </source>
</evidence>
<evidence type="ECO:0000313" key="16">
    <source>
        <dbReference type="Proteomes" id="UP000010716"/>
    </source>
</evidence>
<dbReference type="PROSITE" id="PS01307">
    <property type="entry name" value="MOTA"/>
    <property type="match status" value="1"/>
</dbReference>
<evidence type="ECO:0000256" key="10">
    <source>
        <dbReference type="ARBA" id="ARBA00023065"/>
    </source>
</evidence>
<name>F5L6V4_CALTT</name>
<dbReference type="GO" id="GO:0006935">
    <property type="term" value="P:chemotaxis"/>
    <property type="evidence" value="ECO:0007669"/>
    <property type="project" value="UniProtKB-KW"/>
</dbReference>